<feature type="transmembrane region" description="Helical" evidence="1">
    <location>
        <begin position="7"/>
        <end position="26"/>
    </location>
</feature>
<sequence>MRKLKANLVVCFWSILFGEVIGFLASRLEHESYNFLEVGAVTAVCALIIVNVVPTIMKNANNGNTKK</sequence>
<evidence type="ECO:0000313" key="2">
    <source>
        <dbReference type="EMBL" id="XBS09276.1"/>
    </source>
</evidence>
<dbReference type="EMBL" id="CP157401">
    <property type="protein sequence ID" value="XBS09276.1"/>
    <property type="molecule type" value="Genomic_DNA"/>
</dbReference>
<name>A0AAU7NNU8_PEDPE</name>
<dbReference type="Pfam" id="PF11151">
    <property type="entry name" value="DUF2929"/>
    <property type="match status" value="1"/>
</dbReference>
<accession>A0AAU7NNU8</accession>
<proteinExistence type="predicted"/>
<keyword evidence="1" id="KW-0812">Transmembrane</keyword>
<gene>
    <name evidence="2" type="ORF">BB06_09365</name>
</gene>
<geneLocation type="plasmid" evidence="2">
    <name>pli05-1</name>
</geneLocation>
<reference evidence="2" key="1">
    <citation type="submission" date="2014-02" db="EMBL/GenBank/DDBJ databases">
        <authorList>
            <person name="Zhao D."/>
            <person name="Dong X."/>
            <person name="Li Y."/>
            <person name="Lv L."/>
            <person name="Zhao D."/>
            <person name="Gao Y."/>
            <person name="Wang Y."/>
            <person name="Li Y."/>
        </authorList>
    </citation>
    <scope>NUCLEOTIDE SEQUENCE</scope>
    <source>
        <strain evidence="2">CGMCC 7049</strain>
        <plasmid evidence="2">pli05-1</plasmid>
    </source>
</reference>
<keyword evidence="1" id="KW-0472">Membrane</keyword>
<reference evidence="2" key="2">
    <citation type="submission" date="2024-05" db="EMBL/GenBank/DDBJ databases">
        <authorList>
            <person name="Chen H."/>
        </authorList>
    </citation>
    <scope>NUCLEOTIDE SEQUENCE</scope>
    <source>
        <strain evidence="2">CGMCC 7049</strain>
        <plasmid evidence="2">pli05-1</plasmid>
    </source>
</reference>
<dbReference type="InterPro" id="IPR021324">
    <property type="entry name" value="DUF2929"/>
</dbReference>
<protein>
    <submittedName>
        <fullName evidence="2">YjzD family protein</fullName>
    </submittedName>
</protein>
<evidence type="ECO:0000256" key="1">
    <source>
        <dbReference type="SAM" id="Phobius"/>
    </source>
</evidence>
<dbReference type="RefSeq" id="WP_349430958.1">
    <property type="nucleotide sequence ID" value="NZ_CP157401.1"/>
</dbReference>
<dbReference type="AlphaFoldDB" id="A0AAU7NNU8"/>
<organism evidence="2">
    <name type="scientific">Pediococcus pentosaceus CGMCC 7049</name>
    <dbReference type="NCBI Taxonomy" id="1460385"/>
    <lineage>
        <taxon>Bacteria</taxon>
        <taxon>Bacillati</taxon>
        <taxon>Bacillota</taxon>
        <taxon>Bacilli</taxon>
        <taxon>Lactobacillales</taxon>
        <taxon>Lactobacillaceae</taxon>
        <taxon>Pediococcus</taxon>
    </lineage>
</organism>
<feature type="transmembrane region" description="Helical" evidence="1">
    <location>
        <begin position="38"/>
        <end position="57"/>
    </location>
</feature>
<keyword evidence="1" id="KW-1133">Transmembrane helix</keyword>
<keyword evidence="2" id="KW-0614">Plasmid</keyword>